<dbReference type="Proteomes" id="UP000003875">
    <property type="component" value="Unassembled WGS sequence"/>
</dbReference>
<sequence>MFMVVNTHAITPFATQWSGTFRLGWLIDSFHALLAWKVIHHLH</sequence>
<gene>
    <name evidence="1" type="ORF">BIFPSEUDO_03428</name>
</gene>
<evidence type="ECO:0000313" key="1">
    <source>
        <dbReference type="EMBL" id="EEG70413.1"/>
    </source>
</evidence>
<comment type="caution">
    <text evidence="1">The sequence shown here is derived from an EMBL/GenBank/DDBJ whole genome shotgun (WGS) entry which is preliminary data.</text>
</comment>
<name>C0BSR2_BIFPS</name>
<evidence type="ECO:0000313" key="2">
    <source>
        <dbReference type="Proteomes" id="UP000003875"/>
    </source>
</evidence>
<dbReference type="AlphaFoldDB" id="C0BSR2"/>
<proteinExistence type="predicted"/>
<protein>
    <submittedName>
        <fullName evidence="1">Uncharacterized protein</fullName>
    </submittedName>
</protein>
<accession>C0BSR2</accession>
<dbReference type="EMBL" id="ABXX02000003">
    <property type="protein sequence ID" value="EEG70413.1"/>
    <property type="molecule type" value="Genomic_DNA"/>
</dbReference>
<organism evidence="1 2">
    <name type="scientific">Bifidobacterium pseudocatenulatum DSM 20438 = JCM 1200 = LMG 10505</name>
    <dbReference type="NCBI Taxonomy" id="547043"/>
    <lineage>
        <taxon>Bacteria</taxon>
        <taxon>Bacillati</taxon>
        <taxon>Actinomycetota</taxon>
        <taxon>Actinomycetes</taxon>
        <taxon>Bifidobacteriales</taxon>
        <taxon>Bifidobacteriaceae</taxon>
        <taxon>Bifidobacterium</taxon>
    </lineage>
</organism>
<reference evidence="1 2" key="1">
    <citation type="submission" date="2009-02" db="EMBL/GenBank/DDBJ databases">
        <title>Draft genome sequence of Bifidobacterium pseudocatenulatum (DSM 20438).</title>
        <authorList>
            <person name="Sudarsanam P."/>
            <person name="Ley R."/>
            <person name="Guruge J."/>
            <person name="Turnbaugh P.J."/>
            <person name="Mahowald M."/>
            <person name="Liep D."/>
            <person name="Gordon J."/>
        </authorList>
    </citation>
    <scope>NUCLEOTIDE SEQUENCE [LARGE SCALE GENOMIC DNA]</scope>
    <source>
        <strain evidence="1 2">DSM 20438</strain>
    </source>
</reference>
<reference evidence="1 2" key="2">
    <citation type="submission" date="2009-02" db="EMBL/GenBank/DDBJ databases">
        <authorList>
            <person name="Fulton L."/>
            <person name="Clifton S."/>
            <person name="Fulton B."/>
            <person name="Xu J."/>
            <person name="Minx P."/>
            <person name="Pepin K.H."/>
            <person name="Johnson M."/>
            <person name="Bhonagiri V."/>
            <person name="Nash W.E."/>
            <person name="Mardis E.R."/>
            <person name="Wilson R.K."/>
        </authorList>
    </citation>
    <scope>NUCLEOTIDE SEQUENCE [LARGE SCALE GENOMIC DNA]</scope>
    <source>
        <strain evidence="1 2">DSM 20438</strain>
    </source>
</reference>